<feature type="compositionally biased region" description="Polar residues" evidence="4">
    <location>
        <begin position="1235"/>
        <end position="1246"/>
    </location>
</feature>
<evidence type="ECO:0000256" key="4">
    <source>
        <dbReference type="SAM" id="MobiDB-lite"/>
    </source>
</evidence>
<feature type="compositionally biased region" description="Polar residues" evidence="4">
    <location>
        <begin position="226"/>
        <end position="248"/>
    </location>
</feature>
<proteinExistence type="predicted"/>
<comment type="caution">
    <text evidence="5">The sequence shown here is derived from an EMBL/GenBank/DDBJ whole genome shotgun (WGS) entry which is preliminary data.</text>
</comment>
<feature type="compositionally biased region" description="Polar residues" evidence="4">
    <location>
        <begin position="440"/>
        <end position="457"/>
    </location>
</feature>
<feature type="compositionally biased region" description="Low complexity" evidence="4">
    <location>
        <begin position="168"/>
        <end position="193"/>
    </location>
</feature>
<feature type="compositionally biased region" description="Basic and acidic residues" evidence="4">
    <location>
        <begin position="253"/>
        <end position="265"/>
    </location>
</feature>
<dbReference type="EMBL" id="JAWDJO010000127">
    <property type="protein sequence ID" value="KAL1892585.1"/>
    <property type="molecule type" value="Genomic_DNA"/>
</dbReference>
<feature type="region of interest" description="Disordered" evidence="4">
    <location>
        <begin position="150"/>
        <end position="193"/>
    </location>
</feature>
<feature type="compositionally biased region" description="Basic and acidic residues" evidence="4">
    <location>
        <begin position="468"/>
        <end position="487"/>
    </location>
</feature>
<feature type="region of interest" description="Disordered" evidence="4">
    <location>
        <begin position="74"/>
        <end position="123"/>
    </location>
</feature>
<evidence type="ECO:0000313" key="6">
    <source>
        <dbReference type="Proteomes" id="UP001583280"/>
    </source>
</evidence>
<feature type="compositionally biased region" description="Acidic residues" evidence="4">
    <location>
        <begin position="1063"/>
        <end position="1072"/>
    </location>
</feature>
<gene>
    <name evidence="5" type="primary">MHP1</name>
    <name evidence="5" type="ORF">Cpir12675_004473</name>
</gene>
<feature type="region of interest" description="Disordered" evidence="4">
    <location>
        <begin position="216"/>
        <end position="265"/>
    </location>
</feature>
<feature type="compositionally biased region" description="Polar residues" evidence="4">
    <location>
        <begin position="545"/>
        <end position="570"/>
    </location>
</feature>
<feature type="compositionally biased region" description="Low complexity" evidence="4">
    <location>
        <begin position="458"/>
        <end position="467"/>
    </location>
</feature>
<sequence length="1384" mass="148899">MDPQSRPLDVSWMARGASQDYKSNTRKALPTVTVATTIPTATAQPLLSSTTADFAPNAVSDSVGPLLVPSLPASPHVSPLPQPQIQSNGHSNNHHHSHFHLYNSHSSLPATPTSPARPSPTAAFTTTATTSAIATATAAATPAAASALRPVSSAELAPQCPPPPSPSPSSSRPLSRRNSTTSRDGSGSLGLRRTSSWFSSFSSKFSSSAAASANATANTNLEKSPARTTVSPVSGTESNGPPTPTFNSAAARLTDKKSGDKKTADKKNAILPAASKHHGDAPYTPAPVKPTQAGFMGVLRRISQSSNFMSTARGGNNHGLVERKVLNIDTRRQRCNIADLHQGKLRRVAFCVDVEVAPMPKYLAANGASPPPPSAKTQSQLTAPPTPVKDSLSDKAEGEVFKRAANVPAPTSDKSEALPPALEAEVNKANLIQTANETLDSPQLESQSQPKDISSVQSSATTSTAEGEAAKDKKREKKKRTEEERRARREKKRRIAEANGQAPMEIHIAADSSSEEDSNALSTSVQSTDTVSISPPSATAPAVTGSDSTDIANPATNSTPSSLEQNSTSPVIPPATKPVKASNHPTTNPVRIYRRCCQLRETPILKRITEQLMNPENCNATTGVIEKLDFTGFYLQFPDFVALGDYFAVVPVKEVIFENCGLNDESLRMVLAGLLAVRLQDPRRKHLYYAAGAIQQGGVVERLVLANNKIGPEGWKHICLFIYMCRTLQQLDVSHLKFPKPIYQVTAASSSTPKDLARTDMSMLLARSIKERLAGPQLELLNFGATQITAQQLSNVIDGALQCGVKRLGLANNSLNVDFIPHINRFLASPVSDGLDLGSNDLRDHIEAIAAAIVPGNTLCALSLANCNLEPKSLYKILPALVPLPDFKFLDLSSNTALFTSEPTALPAIRRYLPKMESIKRIHLANVAMKAEHAIMLAEILPEVPGLAHLVLLNNPALEALSDARTESDQEEACALYASLLAATKFSDSLVCIDIEVPSENTSEVVRAIAQQVVAYCLRNLAQVTMSEAAPGATPKVGAVTEPEKLRNPDVLAHLVGRMSTNDDYDDDDDVLDSGNGEAPDDDYVIGGTGVVKALQACLNCRLEDGSRPSGELPRDADDEICVGKARDVAKHLLSSARKIRARLQPALASAKNNNSHDVRRLLFLNRTLNGIISRFEDEYPETRRATTLPLDHTRHNKAEPAANLAQPPSPTTTPVEPLSDNENDDDTTLHVPTLSRSSSVMFQSSKDLADEEGRMLRAGNRLREGLAYHERHEALKRSMETIRAEPRYEQLLVQMITDIDDAGLNAKVAEIGLLPTFIAERERIIRLCIEREPEHWYRFIESQEKACANTKTTTAMTLEAVSDSLQLLLTPTTSGGSVSVGDE</sequence>
<feature type="compositionally biased region" description="Low complexity" evidence="4">
    <location>
        <begin position="100"/>
        <end position="123"/>
    </location>
</feature>
<evidence type="ECO:0000256" key="2">
    <source>
        <dbReference type="ARBA" id="ARBA00022614"/>
    </source>
</evidence>
<keyword evidence="6" id="KW-1185">Reference proteome</keyword>
<evidence type="ECO:0000256" key="1">
    <source>
        <dbReference type="ARBA" id="ARBA00022468"/>
    </source>
</evidence>
<feature type="region of interest" description="Disordered" evidence="4">
    <location>
        <begin position="1060"/>
        <end position="1080"/>
    </location>
</feature>
<evidence type="ECO:0000313" key="5">
    <source>
        <dbReference type="EMBL" id="KAL1892585.1"/>
    </source>
</evidence>
<accession>A0ABR3YW17</accession>
<dbReference type="Gene3D" id="3.80.10.10">
    <property type="entry name" value="Ribonuclease Inhibitor"/>
    <property type="match status" value="2"/>
</dbReference>
<dbReference type="InterPro" id="IPR027038">
    <property type="entry name" value="RanGap"/>
</dbReference>
<feature type="region of interest" description="Disordered" evidence="4">
    <location>
        <begin position="365"/>
        <end position="394"/>
    </location>
</feature>
<feature type="region of interest" description="Disordered" evidence="4">
    <location>
        <begin position="440"/>
        <end position="586"/>
    </location>
</feature>
<reference evidence="5 6" key="1">
    <citation type="journal article" date="2024" name="IMA Fungus">
        <title>IMA Genome - F19 : A genome assembly and annotation guide to empower mycologists, including annotated draft genome sequences of Ceratocystis pirilliformis, Diaporthe australafricana, Fusarium ophioides, Paecilomyces lecythidis, and Sporothrix stenoceras.</title>
        <authorList>
            <person name="Aylward J."/>
            <person name="Wilson A.M."/>
            <person name="Visagie C.M."/>
            <person name="Spraker J."/>
            <person name="Barnes I."/>
            <person name="Buitendag C."/>
            <person name="Ceriani C."/>
            <person name="Del Mar Angel L."/>
            <person name="du Plessis D."/>
            <person name="Fuchs T."/>
            <person name="Gasser K."/>
            <person name="Kramer D."/>
            <person name="Li W."/>
            <person name="Munsamy K."/>
            <person name="Piso A."/>
            <person name="Price J.L."/>
            <person name="Sonnekus B."/>
            <person name="Thomas C."/>
            <person name="van der Nest A."/>
            <person name="van Dijk A."/>
            <person name="van Heerden A."/>
            <person name="van Vuuren N."/>
            <person name="Yilmaz N."/>
            <person name="Duong T.A."/>
            <person name="van der Merwe N.A."/>
            <person name="Wingfield M.J."/>
            <person name="Wingfield B.D."/>
        </authorList>
    </citation>
    <scope>NUCLEOTIDE SEQUENCE [LARGE SCALE GENOMIC DNA]</scope>
    <source>
        <strain evidence="5 6">CMW 12675</strain>
    </source>
</reference>
<dbReference type="SUPFAM" id="SSF52047">
    <property type="entry name" value="RNI-like"/>
    <property type="match status" value="1"/>
</dbReference>
<name>A0ABR3YW17_9PEZI</name>
<evidence type="ECO:0000256" key="3">
    <source>
        <dbReference type="ARBA" id="ARBA00022737"/>
    </source>
</evidence>
<feature type="region of interest" description="Disordered" evidence="4">
    <location>
        <begin position="1199"/>
        <end position="1246"/>
    </location>
</feature>
<protein>
    <submittedName>
        <fullName evidence="5">Microtubules assembly and stabilization protein</fullName>
    </submittedName>
</protein>
<keyword evidence="3" id="KW-0677">Repeat</keyword>
<dbReference type="Proteomes" id="UP001583280">
    <property type="component" value="Unassembled WGS sequence"/>
</dbReference>
<dbReference type="PANTHER" id="PTHR24113">
    <property type="entry name" value="RAN GTPASE-ACTIVATING PROTEIN 1"/>
    <property type="match status" value="1"/>
</dbReference>
<dbReference type="InterPro" id="IPR032675">
    <property type="entry name" value="LRR_dom_sf"/>
</dbReference>
<feature type="compositionally biased region" description="Polar residues" evidence="4">
    <location>
        <begin position="519"/>
        <end position="537"/>
    </location>
</feature>
<keyword evidence="1" id="KW-0343">GTPase activation</keyword>
<dbReference type="PANTHER" id="PTHR24113:SF12">
    <property type="entry name" value="RAN GTPASE-ACTIVATING PROTEIN 1"/>
    <property type="match status" value="1"/>
</dbReference>
<organism evidence="5 6">
    <name type="scientific">Ceratocystis pirilliformis</name>
    <dbReference type="NCBI Taxonomy" id="259994"/>
    <lineage>
        <taxon>Eukaryota</taxon>
        <taxon>Fungi</taxon>
        <taxon>Dikarya</taxon>
        <taxon>Ascomycota</taxon>
        <taxon>Pezizomycotina</taxon>
        <taxon>Sordariomycetes</taxon>
        <taxon>Hypocreomycetidae</taxon>
        <taxon>Microascales</taxon>
        <taxon>Ceratocystidaceae</taxon>
        <taxon>Ceratocystis</taxon>
    </lineage>
</organism>
<keyword evidence="2" id="KW-0433">Leucine-rich repeat</keyword>